<dbReference type="EMBL" id="LN853192">
    <property type="protein sequence ID" value="CRY95240.1"/>
    <property type="molecule type" value="Genomic_DNA"/>
</dbReference>
<evidence type="ECO:0000313" key="1">
    <source>
        <dbReference type="EMBL" id="CRY95240.1"/>
    </source>
</evidence>
<dbReference type="AlphaFoldDB" id="A0A0H5Q1F4"/>
<protein>
    <submittedName>
        <fullName evidence="1">Uncharacterized protein</fullName>
    </submittedName>
</protein>
<organism evidence="1">
    <name type="scientific">uncultured prokaryote</name>
    <dbReference type="NCBI Taxonomy" id="198431"/>
    <lineage>
        <taxon>unclassified sequences</taxon>
        <taxon>environmental samples</taxon>
    </lineage>
</organism>
<proteinExistence type="predicted"/>
<name>A0A0H5Q1F4_9ZZZZ</name>
<sequence>MAVFAIYIQKEARYFGQLRTFGNTYHYEVSDVQTFDDRVAAEYVADAERAVTNSDVTFLRWQTYGPTDGSQVDNVMREDGELTGSGQHLVEAGLYVEACVLVVWPLPRSPVTNRKRWLRKFLRSPGFGVDLGGTRAAGQDALTAEHIAELQDEYASVVTTNIGPSGTLDATICTADGVQPNADPIVRPYIYTRQIGR</sequence>
<reference evidence="1" key="2">
    <citation type="submission" date="2015-07" db="EMBL/GenBank/DDBJ databases">
        <title>Plasmids, circular viruses and viroids from rat gut.</title>
        <authorList>
            <person name="Jorgensen T.J."/>
            <person name="Hansen M.A."/>
            <person name="Xu Z."/>
            <person name="Tabak M.A."/>
            <person name="Sorensen S.J."/>
            <person name="Hansen L.H."/>
        </authorList>
    </citation>
    <scope>NUCLEOTIDE SEQUENCE</scope>
    <source>
        <strain evidence="1">RGRH0560</strain>
    </source>
</reference>
<reference evidence="1" key="1">
    <citation type="submission" date="2015-06" db="EMBL/GenBank/DDBJ databases">
        <authorList>
            <person name="Joergensen T."/>
        </authorList>
    </citation>
    <scope>NUCLEOTIDE SEQUENCE</scope>
    <source>
        <strain evidence="1">RGRH0560</strain>
    </source>
</reference>
<accession>A0A0H5Q1F4</accession>